<dbReference type="InterPro" id="IPR020546">
    <property type="entry name" value="ATP_synth_F1_dsu/esu_N"/>
</dbReference>
<name>G1WKA9_9ACTN</name>
<dbReference type="Gene3D" id="2.60.15.10">
    <property type="entry name" value="F0F1 ATP synthase delta/epsilon subunit, N-terminal"/>
    <property type="match status" value="1"/>
</dbReference>
<organism evidence="11 12">
    <name type="scientific">Collinsella tanakaei YIT 12063</name>
    <dbReference type="NCBI Taxonomy" id="742742"/>
    <lineage>
        <taxon>Bacteria</taxon>
        <taxon>Bacillati</taxon>
        <taxon>Actinomycetota</taxon>
        <taxon>Coriobacteriia</taxon>
        <taxon>Coriobacteriales</taxon>
        <taxon>Coriobacteriaceae</taxon>
        <taxon>Collinsella</taxon>
    </lineage>
</organism>
<dbReference type="SUPFAM" id="SSF51344">
    <property type="entry name" value="Epsilon subunit of F1F0-ATP synthase N-terminal domain"/>
    <property type="match status" value="1"/>
</dbReference>
<keyword evidence="8" id="KW-1003">Cell membrane</keyword>
<gene>
    <name evidence="8" type="primary">atpC</name>
    <name evidence="11" type="ORF">HMPREF9452_01729</name>
</gene>
<dbReference type="HOGENOM" id="CLU_084338_2_1_11"/>
<comment type="similarity">
    <text evidence="2 8 9">Belongs to the ATPase epsilon chain family.</text>
</comment>
<comment type="function">
    <text evidence="8">Produces ATP from ADP in the presence of a proton gradient across the membrane.</text>
</comment>
<dbReference type="CDD" id="cd12152">
    <property type="entry name" value="F1-ATPase_delta"/>
    <property type="match status" value="1"/>
</dbReference>
<dbReference type="STRING" id="742742.HMPREF9452_01729"/>
<dbReference type="GO" id="GO:0045259">
    <property type="term" value="C:proton-transporting ATP synthase complex"/>
    <property type="evidence" value="ECO:0007669"/>
    <property type="project" value="UniProtKB-KW"/>
</dbReference>
<evidence type="ECO:0000259" key="10">
    <source>
        <dbReference type="Pfam" id="PF02823"/>
    </source>
</evidence>
<keyword evidence="5 8" id="KW-0472">Membrane</keyword>
<evidence type="ECO:0000256" key="8">
    <source>
        <dbReference type="HAMAP-Rule" id="MF_00530"/>
    </source>
</evidence>
<keyword evidence="8" id="KW-0375">Hydrogen ion transport</keyword>
<dbReference type="InterPro" id="IPR036771">
    <property type="entry name" value="ATPsynth_dsu/esu_N"/>
</dbReference>
<evidence type="ECO:0000256" key="1">
    <source>
        <dbReference type="ARBA" id="ARBA00004184"/>
    </source>
</evidence>
<dbReference type="AlphaFoldDB" id="G1WKA9"/>
<evidence type="ECO:0000313" key="11">
    <source>
        <dbReference type="EMBL" id="EGX69438.1"/>
    </source>
</evidence>
<evidence type="ECO:0000256" key="7">
    <source>
        <dbReference type="ARBA" id="ARBA00023310"/>
    </source>
</evidence>
<comment type="subcellular location">
    <subcellularLocation>
        <location evidence="8">Cell membrane</location>
        <topology evidence="8">Peripheral membrane protein</topology>
    </subcellularLocation>
    <subcellularLocation>
        <location evidence="1">Endomembrane system</location>
        <topology evidence="1">Peripheral membrane protein</topology>
    </subcellularLocation>
</comment>
<keyword evidence="6 8" id="KW-0139">CF(1)</keyword>
<evidence type="ECO:0000313" key="12">
    <source>
        <dbReference type="Proteomes" id="UP000004830"/>
    </source>
</evidence>
<reference evidence="11 12" key="1">
    <citation type="submission" date="2011-06" db="EMBL/GenBank/DDBJ databases">
        <title>The Genome Sequence of Collinsella tanakaei YIT 12063.</title>
        <authorList>
            <consortium name="The Broad Institute Genome Sequencing Platform"/>
            <person name="Earl A."/>
            <person name="Ward D."/>
            <person name="Feldgarden M."/>
            <person name="Gevers D."/>
            <person name="Morotomi M."/>
            <person name="Young S.K."/>
            <person name="Zeng Q."/>
            <person name="Gargeya S."/>
            <person name="Fitzgerald M."/>
            <person name="Haas B."/>
            <person name="Abouelleil A."/>
            <person name="Alvarado L."/>
            <person name="Arachchi H.M."/>
            <person name="Berlin A."/>
            <person name="Brown A."/>
            <person name="Chapman S.B."/>
            <person name="Chen Z."/>
            <person name="Dunbar C."/>
            <person name="Freedman E."/>
            <person name="Gearin G."/>
            <person name="Gellesch M."/>
            <person name="Goldberg J."/>
            <person name="Griggs A."/>
            <person name="Gujja S."/>
            <person name="Heiman D."/>
            <person name="Howarth C."/>
            <person name="Larson L."/>
            <person name="Lui A."/>
            <person name="MacDonald P.J.P."/>
            <person name="Mehta T."/>
            <person name="Montmayeur A."/>
            <person name="Murphy C."/>
            <person name="Neiman D."/>
            <person name="Pearson M."/>
            <person name="Priest M."/>
            <person name="Roberts A."/>
            <person name="Saif S."/>
            <person name="Shea T."/>
            <person name="Shenoy N."/>
            <person name="Sisk P."/>
            <person name="Stolte C."/>
            <person name="Sykes S."/>
            <person name="Wortman J."/>
            <person name="Nusbaum C."/>
            <person name="Birren B."/>
        </authorList>
    </citation>
    <scope>NUCLEOTIDE SEQUENCE [LARGE SCALE GENOMIC DNA]</scope>
    <source>
        <strain evidence="11 12">YIT 12063</strain>
    </source>
</reference>
<dbReference type="GO" id="GO:0046933">
    <property type="term" value="F:proton-transporting ATP synthase activity, rotational mechanism"/>
    <property type="evidence" value="ECO:0007669"/>
    <property type="project" value="UniProtKB-UniRule"/>
</dbReference>
<accession>G1WKA9</accession>
<comment type="subunit">
    <text evidence="8 9">F-type ATPases have 2 components, CF(1) - the catalytic core - and CF(0) - the membrane proton channel. CF(1) has five subunits: alpha(3), beta(3), gamma(1), delta(1), epsilon(1). CF(0) has three main subunits: a, b and c.</text>
</comment>
<dbReference type="PANTHER" id="PTHR13822">
    <property type="entry name" value="ATP SYNTHASE DELTA/EPSILON CHAIN"/>
    <property type="match status" value="1"/>
</dbReference>
<protein>
    <recommendedName>
        <fullName evidence="8">ATP synthase epsilon chain</fullName>
    </recommendedName>
    <alternativeName>
        <fullName evidence="8">ATP synthase F1 sector epsilon subunit</fullName>
    </alternativeName>
    <alternativeName>
        <fullName evidence="8">F-ATPase epsilon subunit</fullName>
    </alternativeName>
</protein>
<evidence type="ECO:0000256" key="3">
    <source>
        <dbReference type="ARBA" id="ARBA00022448"/>
    </source>
</evidence>
<dbReference type="InterPro" id="IPR001469">
    <property type="entry name" value="ATP_synth_F1_dsu/esu"/>
</dbReference>
<evidence type="ECO:0000256" key="2">
    <source>
        <dbReference type="ARBA" id="ARBA00005712"/>
    </source>
</evidence>
<evidence type="ECO:0000256" key="5">
    <source>
        <dbReference type="ARBA" id="ARBA00023136"/>
    </source>
</evidence>
<dbReference type="GO" id="GO:0012505">
    <property type="term" value="C:endomembrane system"/>
    <property type="evidence" value="ECO:0007669"/>
    <property type="project" value="UniProtKB-SubCell"/>
</dbReference>
<evidence type="ECO:0000256" key="6">
    <source>
        <dbReference type="ARBA" id="ARBA00023196"/>
    </source>
</evidence>
<dbReference type="eggNOG" id="COG0355">
    <property type="taxonomic scope" value="Bacteria"/>
</dbReference>
<evidence type="ECO:0000256" key="4">
    <source>
        <dbReference type="ARBA" id="ARBA00023065"/>
    </source>
</evidence>
<keyword evidence="4 8" id="KW-0406">Ion transport</keyword>
<dbReference type="NCBIfam" id="TIGR01216">
    <property type="entry name" value="ATP_synt_epsi"/>
    <property type="match status" value="1"/>
</dbReference>
<feature type="domain" description="ATP synthase F1 complex delta/epsilon subunit N-terminal" evidence="10">
    <location>
        <begin position="3"/>
        <end position="84"/>
    </location>
</feature>
<dbReference type="RefSeq" id="WP_009141763.1">
    <property type="nucleotide sequence ID" value="NZ_JH126472.1"/>
</dbReference>
<proteinExistence type="inferred from homology"/>
<dbReference type="Proteomes" id="UP000004830">
    <property type="component" value="Unassembled WGS sequence"/>
</dbReference>
<evidence type="ECO:0000256" key="9">
    <source>
        <dbReference type="RuleBase" id="RU003656"/>
    </source>
</evidence>
<dbReference type="PANTHER" id="PTHR13822:SF10">
    <property type="entry name" value="ATP SYNTHASE EPSILON CHAIN, CHLOROPLASTIC"/>
    <property type="match status" value="1"/>
</dbReference>
<dbReference type="GeneID" id="62759422"/>
<dbReference type="GO" id="GO:0005524">
    <property type="term" value="F:ATP binding"/>
    <property type="evidence" value="ECO:0007669"/>
    <property type="project" value="UniProtKB-UniRule"/>
</dbReference>
<dbReference type="PATRIC" id="fig|742742.3.peg.1712"/>
<dbReference type="EMBL" id="ADLS01000023">
    <property type="protein sequence ID" value="EGX69438.1"/>
    <property type="molecule type" value="Genomic_DNA"/>
</dbReference>
<dbReference type="HAMAP" id="MF_00530">
    <property type="entry name" value="ATP_synth_epsil_bac"/>
    <property type="match status" value="1"/>
</dbReference>
<dbReference type="GO" id="GO:0005886">
    <property type="term" value="C:plasma membrane"/>
    <property type="evidence" value="ECO:0007669"/>
    <property type="project" value="UniProtKB-SubCell"/>
</dbReference>
<keyword evidence="7 8" id="KW-0066">ATP synthesis</keyword>
<comment type="caution">
    <text evidence="11">The sequence shown here is derived from an EMBL/GenBank/DDBJ whole genome shotgun (WGS) entry which is preliminary data.</text>
</comment>
<keyword evidence="12" id="KW-1185">Reference proteome</keyword>
<keyword evidence="3 8" id="KW-0813">Transport</keyword>
<dbReference type="Pfam" id="PF02823">
    <property type="entry name" value="ATP-synt_DE_N"/>
    <property type="match status" value="1"/>
</dbReference>
<sequence length="132" mass="14434">MALRIRIVCPEHSAYDADAAFVSIPSTDGNLGVAPHHANEICTIEPGFVTICDEAIGQVSHTFAVDVGYAEVTGDEVVILAERAQDLSELDVEKVQADIQGFEEKLSNLSKDDAHRSYLYNEIAWCKLLLSK</sequence>